<dbReference type="Proteomes" id="UP000324738">
    <property type="component" value="Unassembled WGS sequence"/>
</dbReference>
<reference evidence="2 3" key="1">
    <citation type="submission" date="2019-08" db="EMBL/GenBank/DDBJ databases">
        <title>Aureimonas fodiniaquatilis sp. nov., isolated from a coal mine wastewater.</title>
        <authorList>
            <person name="Kim W."/>
        </authorList>
    </citation>
    <scope>NUCLEOTIDE SEQUENCE [LARGE SCALE GENOMIC DNA]</scope>
    <source>
        <strain evidence="2 3">CAU 1482</strain>
    </source>
</reference>
<organism evidence="2 3">
    <name type="scientific">Aureimonas fodinaquatilis</name>
    <dbReference type="NCBI Taxonomy" id="2565783"/>
    <lineage>
        <taxon>Bacteria</taxon>
        <taxon>Pseudomonadati</taxon>
        <taxon>Pseudomonadota</taxon>
        <taxon>Alphaproteobacteria</taxon>
        <taxon>Hyphomicrobiales</taxon>
        <taxon>Aurantimonadaceae</taxon>
        <taxon>Aureimonas</taxon>
    </lineage>
</organism>
<dbReference type="InterPro" id="IPR013813">
    <property type="entry name" value="Endoribo_LPSP/chorism_mut-like"/>
</dbReference>
<dbReference type="InterPro" id="IPR035959">
    <property type="entry name" value="RutC-like_sf"/>
</dbReference>
<accession>A0A5B0DVY1</accession>
<dbReference type="SUPFAM" id="SSF55298">
    <property type="entry name" value="YjgF-like"/>
    <property type="match status" value="1"/>
</dbReference>
<dbReference type="Gene3D" id="3.30.1330.40">
    <property type="entry name" value="RutC-like"/>
    <property type="match status" value="1"/>
</dbReference>
<feature type="domain" description="Endoribonuclease L-PSP/chorismate mutase-like" evidence="1">
    <location>
        <begin position="18"/>
        <end position="146"/>
    </location>
</feature>
<sequence>MMLPIQAPDDVFDPYERLATLGLKLETRKTRGDWFSFTRRSGDLLFTSGQIANTAEGPLYRGHLGREVTAQQGNECARLTMLNVLSLVHQSTGDLRLWRAFKISVQVSCTPDFADVGEVVNGASQLLLDVFGPHFGAHARIGMSNVALAGGSPVEMEAIFQLRSS</sequence>
<dbReference type="EMBL" id="VTWH01000002">
    <property type="protein sequence ID" value="KAA0970987.1"/>
    <property type="molecule type" value="Genomic_DNA"/>
</dbReference>
<dbReference type="PANTHER" id="PTHR43760">
    <property type="entry name" value="ENDORIBONUCLEASE-RELATED"/>
    <property type="match status" value="1"/>
</dbReference>
<dbReference type="RefSeq" id="WP_149300296.1">
    <property type="nucleotide sequence ID" value="NZ_VTWH01000002.1"/>
</dbReference>
<dbReference type="CDD" id="cd02199">
    <property type="entry name" value="YjgF_YER057c_UK114_like_1"/>
    <property type="match status" value="1"/>
</dbReference>
<protein>
    <submittedName>
        <fullName evidence="2">RidA family protein</fullName>
    </submittedName>
</protein>
<dbReference type="Pfam" id="PF14588">
    <property type="entry name" value="YjgF_endoribonc"/>
    <property type="match status" value="1"/>
</dbReference>
<dbReference type="AlphaFoldDB" id="A0A5B0DVY1"/>
<evidence type="ECO:0000313" key="3">
    <source>
        <dbReference type="Proteomes" id="UP000324738"/>
    </source>
</evidence>
<keyword evidence="3" id="KW-1185">Reference proteome</keyword>
<dbReference type="PANTHER" id="PTHR43760:SF1">
    <property type="entry name" value="ENDORIBONUCLEASE L-PSP_CHORISMATE MUTASE-LIKE DOMAIN-CONTAINING PROTEIN"/>
    <property type="match status" value="1"/>
</dbReference>
<comment type="caution">
    <text evidence="2">The sequence shown here is derived from an EMBL/GenBank/DDBJ whole genome shotgun (WGS) entry which is preliminary data.</text>
</comment>
<evidence type="ECO:0000259" key="1">
    <source>
        <dbReference type="Pfam" id="PF14588"/>
    </source>
</evidence>
<proteinExistence type="predicted"/>
<dbReference type="OrthoDB" id="9806350at2"/>
<name>A0A5B0DVY1_9HYPH</name>
<gene>
    <name evidence="2" type="ORF">FPY71_11045</name>
</gene>
<evidence type="ECO:0000313" key="2">
    <source>
        <dbReference type="EMBL" id="KAA0970987.1"/>
    </source>
</evidence>